<comment type="caution">
    <text evidence="1">The sequence shown here is derived from an EMBL/GenBank/DDBJ whole genome shotgun (WGS) entry which is preliminary data.</text>
</comment>
<gene>
    <name evidence="1" type="ORF">HNP32_002208</name>
</gene>
<name>A0A7W7IQ38_9CAUL</name>
<protein>
    <submittedName>
        <fullName evidence="1">Uncharacterized protein</fullName>
    </submittedName>
</protein>
<proteinExistence type="predicted"/>
<keyword evidence="2" id="KW-1185">Reference proteome</keyword>
<accession>A0A7W7IQ38</accession>
<dbReference type="AlphaFoldDB" id="A0A7W7IQ38"/>
<dbReference type="Proteomes" id="UP000539957">
    <property type="component" value="Unassembled WGS sequence"/>
</dbReference>
<organism evidence="1 2">
    <name type="scientific">Brevundimonas bullata</name>
    <dbReference type="NCBI Taxonomy" id="13160"/>
    <lineage>
        <taxon>Bacteria</taxon>
        <taxon>Pseudomonadati</taxon>
        <taxon>Pseudomonadota</taxon>
        <taxon>Alphaproteobacteria</taxon>
        <taxon>Caulobacterales</taxon>
        <taxon>Caulobacteraceae</taxon>
        <taxon>Brevundimonas</taxon>
    </lineage>
</organism>
<dbReference type="RefSeq" id="WP_184269932.1">
    <property type="nucleotide sequence ID" value="NZ_JACHKY010000003.1"/>
</dbReference>
<sequence length="454" mass="48292">MADLSVAQRAALAQLIAACPDRLLAQLETLAAAMTGDRAWALRDMVEAEVLDRRRRDTAFGPLAPLFHPREDGLEGLSFPAGVPARLWRLATRNEPELLPQLDRDDELSRMVADRLCLSAASAVRDQGEGLWPQATADQVAELAACFDLAGLARRCLDHLEAWMGRPGSAATAELKLALRQAASIAPDGAARLMEILFAHLTDARMMLRVVAHATPVAGRETFLGESELAVFVDRVVTALAHRAAQAAAFEPTAEGADAATLKADLDWCAETLSEIDVSLSLRTDSAWGKATRQARLKIALRLSELFSAAERAAGAVLPVERTAMVGRMTRPAPRLDQPVDAAAAAKAKALLTVIGLVRGPAAVFGCEADRRQTAEGLTGKLATWADEAIERLNDGAAPDDATARKRIALTAELLGLIGAREAQRTVRRRLTVAGAPPSIAVEAATSGASRQRA</sequence>
<evidence type="ECO:0000313" key="2">
    <source>
        <dbReference type="Proteomes" id="UP000539957"/>
    </source>
</evidence>
<reference evidence="1 2" key="1">
    <citation type="submission" date="2020-08" db="EMBL/GenBank/DDBJ databases">
        <title>Functional genomics of gut bacteria from endangered species of beetles.</title>
        <authorList>
            <person name="Carlos-Shanley C."/>
        </authorList>
    </citation>
    <scope>NUCLEOTIDE SEQUENCE [LARGE SCALE GENOMIC DNA]</scope>
    <source>
        <strain evidence="1 2">S00123</strain>
    </source>
</reference>
<evidence type="ECO:0000313" key="1">
    <source>
        <dbReference type="EMBL" id="MBB4798464.1"/>
    </source>
</evidence>
<dbReference type="EMBL" id="JACHKY010000003">
    <property type="protein sequence ID" value="MBB4798464.1"/>
    <property type="molecule type" value="Genomic_DNA"/>
</dbReference>